<dbReference type="EMBL" id="VBOY01000156">
    <property type="protein sequence ID" value="TMQ61840.1"/>
    <property type="molecule type" value="Genomic_DNA"/>
</dbReference>
<accession>A0A538TDY1</accession>
<organism evidence="2 3">
    <name type="scientific">Eiseniibacteriota bacterium</name>
    <dbReference type="NCBI Taxonomy" id="2212470"/>
    <lineage>
        <taxon>Bacteria</taxon>
        <taxon>Candidatus Eiseniibacteriota</taxon>
    </lineage>
</organism>
<name>A0A538TDY1_UNCEI</name>
<comment type="caution">
    <text evidence="2">The sequence shown here is derived from an EMBL/GenBank/DDBJ whole genome shotgun (WGS) entry which is preliminary data.</text>
</comment>
<evidence type="ECO:0000256" key="1">
    <source>
        <dbReference type="SAM" id="MobiDB-lite"/>
    </source>
</evidence>
<sequence>MGRKQPIAQLDRKGTSCPILYAWDGTAVRFVTDFLGGCAIGYLEEPGRWSIPDTDEYVKVPGSLLAARNGAWDLRMVNQLEEVIYFDRAQLVVVDHPSGVEVFPDERLMPSPPFPPFRVIKATGAHPPLAARDGQGRDVLDRLKAEDRATVDGFRPLPFKGYAEEHDLLLDLGDLEDAGQVVLLLDGWIDYADSTSNLAASQAGVSLMPPRLDARHPGGAWRTVLPSMGFPAGLPKTMTVDLTGLLRPGESEIRIRTSMRIYWDRVRIATAGAGEPVRVTRLDPSAATLRFLGYPREFSPDGLMPRVYDYSQISLTAPWKAHAGAYTRFGDVRGLLLKVDDRYVVTRHGDEIALSFDAAAAPPLPAGWGRDFLLYVDGFGKDMDPNSARPVAVGPLPFHAMPSYPYPAEADPTSVPAWISYLDRYNTRIVPADPLGAPGAAPAGSPRPSQILEK</sequence>
<feature type="region of interest" description="Disordered" evidence="1">
    <location>
        <begin position="433"/>
        <end position="454"/>
    </location>
</feature>
<dbReference type="AlphaFoldDB" id="A0A538TDY1"/>
<gene>
    <name evidence="2" type="ORF">E6K78_12370</name>
</gene>
<reference evidence="2 3" key="1">
    <citation type="journal article" date="2019" name="Nat. Microbiol.">
        <title>Mediterranean grassland soil C-N compound turnover is dependent on rainfall and depth, and is mediated by genomically divergent microorganisms.</title>
        <authorList>
            <person name="Diamond S."/>
            <person name="Andeer P.F."/>
            <person name="Li Z."/>
            <person name="Crits-Christoph A."/>
            <person name="Burstein D."/>
            <person name="Anantharaman K."/>
            <person name="Lane K.R."/>
            <person name="Thomas B.C."/>
            <person name="Pan C."/>
            <person name="Northen T.R."/>
            <person name="Banfield J.F."/>
        </authorList>
    </citation>
    <scope>NUCLEOTIDE SEQUENCE [LARGE SCALE GENOMIC DNA]</scope>
    <source>
        <strain evidence="2">WS_8</strain>
    </source>
</reference>
<dbReference type="Proteomes" id="UP000316609">
    <property type="component" value="Unassembled WGS sequence"/>
</dbReference>
<protein>
    <submittedName>
        <fullName evidence="2">Uncharacterized protein</fullName>
    </submittedName>
</protein>
<proteinExistence type="predicted"/>
<feature type="compositionally biased region" description="Low complexity" evidence="1">
    <location>
        <begin position="433"/>
        <end position="448"/>
    </location>
</feature>
<evidence type="ECO:0000313" key="3">
    <source>
        <dbReference type="Proteomes" id="UP000316609"/>
    </source>
</evidence>
<evidence type="ECO:0000313" key="2">
    <source>
        <dbReference type="EMBL" id="TMQ61840.1"/>
    </source>
</evidence>